<proteinExistence type="predicted"/>
<reference evidence="3" key="1">
    <citation type="journal article" date="2019" name="Int. J. Syst. Evol. Microbiol.">
        <title>The Global Catalogue of Microorganisms (GCM) 10K type strain sequencing project: providing services to taxonomists for standard genome sequencing and annotation.</title>
        <authorList>
            <consortium name="The Broad Institute Genomics Platform"/>
            <consortium name="The Broad Institute Genome Sequencing Center for Infectious Disease"/>
            <person name="Wu L."/>
            <person name="Ma J."/>
        </authorList>
    </citation>
    <scope>NUCLEOTIDE SEQUENCE [LARGE SCALE GENOMIC DNA]</scope>
    <source>
        <strain evidence="3">CECT 7649</strain>
    </source>
</reference>
<evidence type="ECO:0000259" key="1">
    <source>
        <dbReference type="PROSITE" id="PS50943"/>
    </source>
</evidence>
<dbReference type="PROSITE" id="PS50943">
    <property type="entry name" value="HTH_CROC1"/>
    <property type="match status" value="1"/>
</dbReference>
<dbReference type="CDD" id="cd00093">
    <property type="entry name" value="HTH_XRE"/>
    <property type="match status" value="1"/>
</dbReference>
<comment type="caution">
    <text evidence="2">The sequence shown here is derived from an EMBL/GenBank/DDBJ whole genome shotgun (WGS) entry which is preliminary data.</text>
</comment>
<evidence type="ECO:0000313" key="2">
    <source>
        <dbReference type="EMBL" id="MFC7384115.1"/>
    </source>
</evidence>
<dbReference type="Gene3D" id="1.10.260.40">
    <property type="entry name" value="lambda repressor-like DNA-binding domains"/>
    <property type="match status" value="1"/>
</dbReference>
<dbReference type="RefSeq" id="WP_380827736.1">
    <property type="nucleotide sequence ID" value="NZ_JBHTCG010000010.1"/>
</dbReference>
<sequence>MASCLGYFLRARRQATPLSKVGLPPVGRRRTPGLRRDEVAVLAGVSVDYYTRLEQGRETRPSEQVVNALAEALDLDGEATQHLHDLARPTKHRRAFPGHADQVNPKVLQLMAKWEDYPSTIVNNRLDVLAQNALASALFQGMEHADNLLRLMFLNPASRDFFLDWEEDALSLVAHLRAMWGTEPDISSLVAFVEELSAASGEFGEMWARHDVRAKTHHSIEIRHRWIGEVTFWHETFSIDSAPGQRLFVGIPEAGSPSEHALAELYLRTIAER</sequence>
<dbReference type="SMART" id="SM00530">
    <property type="entry name" value="HTH_XRE"/>
    <property type="match status" value="1"/>
</dbReference>
<dbReference type="Pfam" id="PF13560">
    <property type="entry name" value="HTH_31"/>
    <property type="match status" value="1"/>
</dbReference>
<protein>
    <submittedName>
        <fullName evidence="2">Helix-turn-helix transcriptional regulator</fullName>
    </submittedName>
</protein>
<organism evidence="2 3">
    <name type="scientific">Sphaerisporangium rhizosphaerae</name>
    <dbReference type="NCBI Taxonomy" id="2269375"/>
    <lineage>
        <taxon>Bacteria</taxon>
        <taxon>Bacillati</taxon>
        <taxon>Actinomycetota</taxon>
        <taxon>Actinomycetes</taxon>
        <taxon>Streptosporangiales</taxon>
        <taxon>Streptosporangiaceae</taxon>
        <taxon>Sphaerisporangium</taxon>
    </lineage>
</organism>
<dbReference type="Pfam" id="PF17765">
    <property type="entry name" value="MLTR_LBD"/>
    <property type="match status" value="1"/>
</dbReference>
<dbReference type="InterPro" id="IPR010982">
    <property type="entry name" value="Lambda_DNA-bd_dom_sf"/>
</dbReference>
<evidence type="ECO:0000313" key="3">
    <source>
        <dbReference type="Proteomes" id="UP001596496"/>
    </source>
</evidence>
<dbReference type="SUPFAM" id="SSF47413">
    <property type="entry name" value="lambda repressor-like DNA-binding domains"/>
    <property type="match status" value="1"/>
</dbReference>
<keyword evidence="3" id="KW-1185">Reference proteome</keyword>
<feature type="domain" description="HTH cro/C1-type" evidence="1">
    <location>
        <begin position="33"/>
        <end position="80"/>
    </location>
</feature>
<dbReference type="EMBL" id="JBHTCG010000010">
    <property type="protein sequence ID" value="MFC7384115.1"/>
    <property type="molecule type" value="Genomic_DNA"/>
</dbReference>
<dbReference type="InterPro" id="IPR041413">
    <property type="entry name" value="MLTR_LBD"/>
</dbReference>
<dbReference type="Proteomes" id="UP001596496">
    <property type="component" value="Unassembled WGS sequence"/>
</dbReference>
<dbReference type="Gene3D" id="3.30.450.180">
    <property type="match status" value="1"/>
</dbReference>
<name>A0ABW2P7F9_9ACTN</name>
<accession>A0ABW2P7F9</accession>
<gene>
    <name evidence="2" type="ORF">ACFQSB_18015</name>
</gene>
<dbReference type="PANTHER" id="PTHR35010:SF2">
    <property type="entry name" value="BLL4672 PROTEIN"/>
    <property type="match status" value="1"/>
</dbReference>
<dbReference type="InterPro" id="IPR001387">
    <property type="entry name" value="Cro/C1-type_HTH"/>
</dbReference>
<dbReference type="PANTHER" id="PTHR35010">
    <property type="entry name" value="BLL4672 PROTEIN-RELATED"/>
    <property type="match status" value="1"/>
</dbReference>